<dbReference type="InterPro" id="IPR051956">
    <property type="entry name" value="eIF2B_epsilon"/>
</dbReference>
<dbReference type="GO" id="GO:0031369">
    <property type="term" value="F:translation initiation factor binding"/>
    <property type="evidence" value="ECO:0007669"/>
    <property type="project" value="TreeGrafter"/>
</dbReference>
<accession>A0A914D1E8</accession>
<keyword evidence="1" id="KW-1185">Reference proteome</keyword>
<dbReference type="GO" id="GO:0005851">
    <property type="term" value="C:eukaryotic translation initiation factor 2B complex"/>
    <property type="evidence" value="ECO:0007669"/>
    <property type="project" value="TreeGrafter"/>
</dbReference>
<dbReference type="WBParaSite" id="ACRNAN_scaffold1747.g7752.t1">
    <property type="protein sequence ID" value="ACRNAN_scaffold1747.g7752.t1"/>
    <property type="gene ID" value="ACRNAN_scaffold1747.g7752"/>
</dbReference>
<organism evidence="1 2">
    <name type="scientific">Acrobeloides nanus</name>
    <dbReference type="NCBI Taxonomy" id="290746"/>
    <lineage>
        <taxon>Eukaryota</taxon>
        <taxon>Metazoa</taxon>
        <taxon>Ecdysozoa</taxon>
        <taxon>Nematoda</taxon>
        <taxon>Chromadorea</taxon>
        <taxon>Rhabditida</taxon>
        <taxon>Tylenchina</taxon>
        <taxon>Cephalobomorpha</taxon>
        <taxon>Cephaloboidea</taxon>
        <taxon>Cephalobidae</taxon>
        <taxon>Acrobeloides</taxon>
    </lineage>
</organism>
<dbReference type="AlphaFoldDB" id="A0A914D1E8"/>
<dbReference type="Proteomes" id="UP000887540">
    <property type="component" value="Unplaced"/>
</dbReference>
<reference evidence="2" key="1">
    <citation type="submission" date="2022-11" db="UniProtKB">
        <authorList>
            <consortium name="WormBaseParasite"/>
        </authorList>
    </citation>
    <scope>IDENTIFICATION</scope>
</reference>
<protein>
    <submittedName>
        <fullName evidence="2">Uncharacterized protein</fullName>
    </submittedName>
</protein>
<name>A0A914D1E8_9BILA</name>
<proteinExistence type="predicted"/>
<dbReference type="PANTHER" id="PTHR45887:SF1">
    <property type="entry name" value="TRANSLATION INITIATION FACTOR EIF-2B SUBUNIT EPSILON"/>
    <property type="match status" value="1"/>
</dbReference>
<dbReference type="PANTHER" id="PTHR45887">
    <property type="entry name" value="TRANSLATION INITIATION FACTOR EIF-2B SUBUNIT EPSILON"/>
    <property type="match status" value="1"/>
</dbReference>
<evidence type="ECO:0000313" key="1">
    <source>
        <dbReference type="Proteomes" id="UP000887540"/>
    </source>
</evidence>
<dbReference type="GO" id="GO:0005085">
    <property type="term" value="F:guanyl-nucleotide exchange factor activity"/>
    <property type="evidence" value="ECO:0007669"/>
    <property type="project" value="TreeGrafter"/>
</dbReference>
<dbReference type="GO" id="GO:0003743">
    <property type="term" value="F:translation initiation factor activity"/>
    <property type="evidence" value="ECO:0007669"/>
    <property type="project" value="TreeGrafter"/>
</dbReference>
<sequence length="242" mass="27694">MARQEKLTILLIADNFDQQLLPLLIDCPWATRCFASKCILDLSLEWISQVDVPNIIIVSSSVELKILEDFKGKWKECFQSFIIVHLPNRKSVGDIMREIDAKNLLSGDFILIDNPATFSSSNLSKQITNFKKLRQRNKNNVMSLLYSRSEIEACQTIGFYAESGKLVLYNRWDDIPSYSLVKALFKTDSFVRSDLAPTGITFCALEILLLFSDNLDFLVLDDVIQDILINEEVHCRNIYVDV</sequence>
<evidence type="ECO:0000313" key="2">
    <source>
        <dbReference type="WBParaSite" id="ACRNAN_scaffold1747.g7752.t1"/>
    </source>
</evidence>